<evidence type="ECO:0000313" key="2">
    <source>
        <dbReference type="Proteomes" id="UP000824469"/>
    </source>
</evidence>
<gene>
    <name evidence="1" type="ORF">KI387_027766</name>
</gene>
<dbReference type="Proteomes" id="UP000824469">
    <property type="component" value="Unassembled WGS sequence"/>
</dbReference>
<dbReference type="AlphaFoldDB" id="A0AA38FZ15"/>
<dbReference type="EMBL" id="JAHRHJ020000006">
    <property type="protein sequence ID" value="KAH9312731.1"/>
    <property type="molecule type" value="Genomic_DNA"/>
</dbReference>
<reference evidence="1 2" key="1">
    <citation type="journal article" date="2021" name="Nat. Plants">
        <title>The Taxus genome provides insights into paclitaxel biosynthesis.</title>
        <authorList>
            <person name="Xiong X."/>
            <person name="Gou J."/>
            <person name="Liao Q."/>
            <person name="Li Y."/>
            <person name="Zhou Q."/>
            <person name="Bi G."/>
            <person name="Li C."/>
            <person name="Du R."/>
            <person name="Wang X."/>
            <person name="Sun T."/>
            <person name="Guo L."/>
            <person name="Liang H."/>
            <person name="Lu P."/>
            <person name="Wu Y."/>
            <person name="Zhang Z."/>
            <person name="Ro D.K."/>
            <person name="Shang Y."/>
            <person name="Huang S."/>
            <person name="Yan J."/>
        </authorList>
    </citation>
    <scope>NUCLEOTIDE SEQUENCE [LARGE SCALE GENOMIC DNA]</scope>
    <source>
        <strain evidence="1">Ta-2019</strain>
    </source>
</reference>
<comment type="caution">
    <text evidence="1">The sequence shown here is derived from an EMBL/GenBank/DDBJ whole genome shotgun (WGS) entry which is preliminary data.</text>
</comment>
<evidence type="ECO:0000313" key="1">
    <source>
        <dbReference type="EMBL" id="KAH9312731.1"/>
    </source>
</evidence>
<dbReference type="Gene3D" id="1.10.8.10">
    <property type="entry name" value="DNA helicase RuvA subunit, C-terminal domain"/>
    <property type="match status" value="1"/>
</dbReference>
<protein>
    <submittedName>
        <fullName evidence="1">Uncharacterized protein</fullName>
    </submittedName>
</protein>
<sequence length="116" mass="13314">MKVENLVGYEDSESEEEEEEFMRKDAVGIHEEDIKIHEVLPLRQMAPDKNEDCSSSIIWEDFSSDAAQASSSKTSWNSIKWDFVDMGYSSTMVEKALSIHGTENWNEILEYLLACK</sequence>
<name>A0AA38FZ15_TAXCH</name>
<feature type="non-terminal residue" evidence="1">
    <location>
        <position position="1"/>
    </location>
</feature>
<keyword evidence="2" id="KW-1185">Reference proteome</keyword>
<proteinExistence type="predicted"/>
<organism evidence="1 2">
    <name type="scientific">Taxus chinensis</name>
    <name type="common">Chinese yew</name>
    <name type="synonym">Taxus wallichiana var. chinensis</name>
    <dbReference type="NCBI Taxonomy" id="29808"/>
    <lineage>
        <taxon>Eukaryota</taxon>
        <taxon>Viridiplantae</taxon>
        <taxon>Streptophyta</taxon>
        <taxon>Embryophyta</taxon>
        <taxon>Tracheophyta</taxon>
        <taxon>Spermatophyta</taxon>
        <taxon>Pinopsida</taxon>
        <taxon>Pinidae</taxon>
        <taxon>Conifers II</taxon>
        <taxon>Cupressales</taxon>
        <taxon>Taxaceae</taxon>
        <taxon>Taxus</taxon>
    </lineage>
</organism>
<accession>A0AA38FZ15</accession>